<dbReference type="Gene3D" id="3.40.190.10">
    <property type="entry name" value="Periplasmic binding protein-like II"/>
    <property type="match status" value="2"/>
</dbReference>
<evidence type="ECO:0000256" key="5">
    <source>
        <dbReference type="SAM" id="MobiDB-lite"/>
    </source>
</evidence>
<gene>
    <name evidence="7" type="ORF">FB461_0311</name>
</gene>
<evidence type="ECO:0000259" key="6">
    <source>
        <dbReference type="Pfam" id="PF03466"/>
    </source>
</evidence>
<dbReference type="PANTHER" id="PTHR30346:SF0">
    <property type="entry name" value="HCA OPERON TRANSCRIPTIONAL ACTIVATOR HCAR"/>
    <property type="match status" value="1"/>
</dbReference>
<evidence type="ECO:0000313" key="7">
    <source>
        <dbReference type="EMBL" id="TQL63832.1"/>
    </source>
</evidence>
<dbReference type="Proteomes" id="UP000315389">
    <property type="component" value="Unassembled WGS sequence"/>
</dbReference>
<evidence type="ECO:0000313" key="8">
    <source>
        <dbReference type="Proteomes" id="UP000315389"/>
    </source>
</evidence>
<keyword evidence="2" id="KW-0805">Transcription regulation</keyword>
<protein>
    <submittedName>
        <fullName evidence="7">LysR substrate binding domain-containing protein</fullName>
    </submittedName>
</protein>
<keyword evidence="3" id="KW-0238">DNA-binding</keyword>
<dbReference type="PANTHER" id="PTHR30346">
    <property type="entry name" value="TRANSCRIPTIONAL DUAL REGULATOR HCAR-RELATED"/>
    <property type="match status" value="1"/>
</dbReference>
<feature type="compositionally biased region" description="Low complexity" evidence="5">
    <location>
        <begin position="245"/>
        <end position="254"/>
    </location>
</feature>
<evidence type="ECO:0000256" key="3">
    <source>
        <dbReference type="ARBA" id="ARBA00023125"/>
    </source>
</evidence>
<feature type="region of interest" description="Disordered" evidence="5">
    <location>
        <begin position="193"/>
        <end position="261"/>
    </location>
</feature>
<sequence>MAFNLAYVPGVSPGKWQRVWRERFPATPLFASLASQDESFAGLRSGEFAAALVRMPIPGTGEWHRIPLYEEVSVVVVPVEHELTLLAECTPEDLAGEIVLDPPGTGLIWDEGDSAMPGRRSTEEPPSVKEAIEWCAASAGQVIVPMSLARLHHRKDVTYVPLAGVPTSRIALTWVRWLDDPLIEELAGIVRGRGANSSRGESPQPVPGPVAAERSRTVAARAPRKAQSSGKPTPRETQRKGEGSPRPGGKSNNGKGRGRRR</sequence>
<proteinExistence type="inferred from homology"/>
<dbReference type="InterPro" id="IPR005119">
    <property type="entry name" value="LysR_subst-bd"/>
</dbReference>
<evidence type="ECO:0000256" key="2">
    <source>
        <dbReference type="ARBA" id="ARBA00023015"/>
    </source>
</evidence>
<name>A0A542ZU06_RARFA</name>
<dbReference type="AlphaFoldDB" id="A0A542ZU06"/>
<dbReference type="Pfam" id="PF03466">
    <property type="entry name" value="LysR_substrate"/>
    <property type="match status" value="1"/>
</dbReference>
<dbReference type="SUPFAM" id="SSF53850">
    <property type="entry name" value="Periplasmic binding protein-like II"/>
    <property type="match status" value="1"/>
</dbReference>
<keyword evidence="8" id="KW-1185">Reference proteome</keyword>
<reference evidence="7 8" key="1">
    <citation type="submission" date="2019-06" db="EMBL/GenBank/DDBJ databases">
        <title>Sequencing the genomes of 1000 actinobacteria strains.</title>
        <authorList>
            <person name="Klenk H.-P."/>
        </authorList>
    </citation>
    <scope>NUCLEOTIDE SEQUENCE [LARGE SCALE GENOMIC DNA]</scope>
    <source>
        <strain evidence="7 8">DSM 4813</strain>
    </source>
</reference>
<evidence type="ECO:0000256" key="1">
    <source>
        <dbReference type="ARBA" id="ARBA00009437"/>
    </source>
</evidence>
<feature type="compositionally biased region" description="Basic and acidic residues" evidence="5">
    <location>
        <begin position="233"/>
        <end position="243"/>
    </location>
</feature>
<accession>A0A542ZU06</accession>
<organism evidence="7 8">
    <name type="scientific">Rarobacter faecitabidus</name>
    <dbReference type="NCBI Taxonomy" id="13243"/>
    <lineage>
        <taxon>Bacteria</taxon>
        <taxon>Bacillati</taxon>
        <taxon>Actinomycetota</taxon>
        <taxon>Actinomycetes</taxon>
        <taxon>Micrococcales</taxon>
        <taxon>Rarobacteraceae</taxon>
        <taxon>Rarobacter</taxon>
    </lineage>
</organism>
<keyword evidence="4" id="KW-0804">Transcription</keyword>
<dbReference type="GO" id="GO:0003700">
    <property type="term" value="F:DNA-binding transcription factor activity"/>
    <property type="evidence" value="ECO:0007669"/>
    <property type="project" value="TreeGrafter"/>
</dbReference>
<comment type="similarity">
    <text evidence="1">Belongs to the LysR transcriptional regulatory family.</text>
</comment>
<dbReference type="GO" id="GO:0003677">
    <property type="term" value="F:DNA binding"/>
    <property type="evidence" value="ECO:0007669"/>
    <property type="project" value="UniProtKB-KW"/>
</dbReference>
<dbReference type="EMBL" id="VFOS01000001">
    <property type="protein sequence ID" value="TQL63832.1"/>
    <property type="molecule type" value="Genomic_DNA"/>
</dbReference>
<feature type="domain" description="LysR substrate-binding" evidence="6">
    <location>
        <begin position="19"/>
        <end position="189"/>
    </location>
</feature>
<evidence type="ECO:0000256" key="4">
    <source>
        <dbReference type="ARBA" id="ARBA00023163"/>
    </source>
</evidence>
<dbReference type="GO" id="GO:0032993">
    <property type="term" value="C:protein-DNA complex"/>
    <property type="evidence" value="ECO:0007669"/>
    <property type="project" value="TreeGrafter"/>
</dbReference>
<comment type="caution">
    <text evidence="7">The sequence shown here is derived from an EMBL/GenBank/DDBJ whole genome shotgun (WGS) entry which is preliminary data.</text>
</comment>